<organism evidence="1 2">
    <name type="scientific">Maritimibacter harenae</name>
    <dbReference type="NCBI Taxonomy" id="2606218"/>
    <lineage>
        <taxon>Bacteria</taxon>
        <taxon>Pseudomonadati</taxon>
        <taxon>Pseudomonadota</taxon>
        <taxon>Alphaproteobacteria</taxon>
        <taxon>Rhodobacterales</taxon>
        <taxon>Roseobacteraceae</taxon>
        <taxon>Maritimibacter</taxon>
    </lineage>
</organism>
<sequence length="136" mass="14234">MSYGPALALQQAIYEALTADPTLAALVGDAIFDAVPAGVTGGTYVALGPEDVRDASDMTGMGARHDVTVSVISDAGGFSTAKEAAVAVSDALVDAPLTLARGTLVSLDFHRARARRVQDADMRRIDLRFRARIEDS</sequence>
<name>A0A845M1Y0_9RHOB</name>
<reference evidence="1 2" key="1">
    <citation type="submission" date="2019-12" db="EMBL/GenBank/DDBJ databases">
        <title>Maritimibacter sp. nov. sp. isolated from sea sand.</title>
        <authorList>
            <person name="Kim J."/>
            <person name="Jeong S.E."/>
            <person name="Jung H.S."/>
            <person name="Jeon C.O."/>
        </authorList>
    </citation>
    <scope>NUCLEOTIDE SEQUENCE [LARGE SCALE GENOMIC DNA]</scope>
    <source>
        <strain evidence="1 2">DP07</strain>
    </source>
</reference>
<comment type="caution">
    <text evidence="1">The sequence shown here is derived from an EMBL/GenBank/DDBJ whole genome shotgun (WGS) entry which is preliminary data.</text>
</comment>
<dbReference type="RefSeq" id="WP_161352169.1">
    <property type="nucleotide sequence ID" value="NZ_WTUX01000017.1"/>
</dbReference>
<proteinExistence type="predicted"/>
<dbReference type="InterPro" id="IPR053745">
    <property type="entry name" value="Viral_Tail_Comp_sf"/>
</dbReference>
<dbReference type="EMBL" id="WTUX01000017">
    <property type="protein sequence ID" value="MZR14045.1"/>
    <property type="molecule type" value="Genomic_DNA"/>
</dbReference>
<evidence type="ECO:0000313" key="1">
    <source>
        <dbReference type="EMBL" id="MZR14045.1"/>
    </source>
</evidence>
<dbReference type="InterPro" id="IPR021508">
    <property type="entry name" value="Gp17-like"/>
</dbReference>
<dbReference type="Gene3D" id="3.30.2000.30">
    <property type="match status" value="1"/>
</dbReference>
<gene>
    <name evidence="1" type="ORF">GQE99_13565</name>
</gene>
<dbReference type="Pfam" id="PF11367">
    <property type="entry name" value="Tail_completion_gp17"/>
    <property type="match status" value="1"/>
</dbReference>
<keyword evidence="2" id="KW-1185">Reference proteome</keyword>
<dbReference type="AlphaFoldDB" id="A0A845M1Y0"/>
<protein>
    <submittedName>
        <fullName evidence="1">DUF3168 domain-containing protein</fullName>
    </submittedName>
</protein>
<evidence type="ECO:0000313" key="2">
    <source>
        <dbReference type="Proteomes" id="UP000467322"/>
    </source>
</evidence>
<dbReference type="Proteomes" id="UP000467322">
    <property type="component" value="Unassembled WGS sequence"/>
</dbReference>
<accession>A0A845M1Y0</accession>